<dbReference type="SUPFAM" id="SSF49785">
    <property type="entry name" value="Galactose-binding domain-like"/>
    <property type="match status" value="1"/>
</dbReference>
<dbReference type="HOGENOM" id="CLU_2443453_0_0_1"/>
<dbReference type="Gene3D" id="2.60.120.260">
    <property type="entry name" value="Galactose-binding domain-like"/>
    <property type="match status" value="1"/>
</dbReference>
<dbReference type="Proteomes" id="UP000001593">
    <property type="component" value="Unassembled WGS sequence"/>
</dbReference>
<accession>A7S9Y0</accession>
<dbReference type="PhylomeDB" id="A7S9Y0"/>
<dbReference type="EMBL" id="DS469606">
    <property type="protein sequence ID" value="EDO39504.1"/>
    <property type="molecule type" value="Genomic_DNA"/>
</dbReference>
<dbReference type="AlphaFoldDB" id="A7S9Y0"/>
<dbReference type="PROSITE" id="PS50022">
    <property type="entry name" value="FA58C_3"/>
    <property type="match status" value="1"/>
</dbReference>
<organism evidence="2 3">
    <name type="scientific">Nematostella vectensis</name>
    <name type="common">Starlet sea anemone</name>
    <dbReference type="NCBI Taxonomy" id="45351"/>
    <lineage>
        <taxon>Eukaryota</taxon>
        <taxon>Metazoa</taxon>
        <taxon>Cnidaria</taxon>
        <taxon>Anthozoa</taxon>
        <taxon>Hexacorallia</taxon>
        <taxon>Actiniaria</taxon>
        <taxon>Edwardsiidae</taxon>
        <taxon>Nematostella</taxon>
    </lineage>
</organism>
<proteinExistence type="predicted"/>
<name>A7S9Y0_NEMVE</name>
<evidence type="ECO:0000313" key="2">
    <source>
        <dbReference type="EMBL" id="EDO39504.1"/>
    </source>
</evidence>
<feature type="domain" description="F5/8 type C" evidence="1">
    <location>
        <begin position="1"/>
        <end position="71"/>
    </location>
</feature>
<dbReference type="InterPro" id="IPR000421">
    <property type="entry name" value="FA58C"/>
</dbReference>
<dbReference type="InParanoid" id="A7S9Y0"/>
<dbReference type="PANTHER" id="PTHR24543">
    <property type="entry name" value="MULTICOPPER OXIDASE-RELATED"/>
    <property type="match status" value="1"/>
</dbReference>
<protein>
    <recommendedName>
        <fullName evidence="1">F5/8 type C domain-containing protein</fullName>
    </recommendedName>
</protein>
<gene>
    <name evidence="2" type="ORF">NEMVEDRAFT_v1g232922</name>
</gene>
<sequence>MVKTYKVQYDEAGTLKFVGKDNGTIFKGTDDESSISVFKNTFTTMVITRYICVHPLTWVRGIALWMELYGCKRGFLRIIARLFPKQTTYL</sequence>
<dbReference type="InterPro" id="IPR008979">
    <property type="entry name" value="Galactose-bd-like_sf"/>
</dbReference>
<evidence type="ECO:0000259" key="1">
    <source>
        <dbReference type="PROSITE" id="PS50022"/>
    </source>
</evidence>
<dbReference type="KEGG" id="nve:5511145"/>
<reference evidence="2 3" key="1">
    <citation type="journal article" date="2007" name="Science">
        <title>Sea anemone genome reveals ancestral eumetazoan gene repertoire and genomic organization.</title>
        <authorList>
            <person name="Putnam N.H."/>
            <person name="Srivastava M."/>
            <person name="Hellsten U."/>
            <person name="Dirks B."/>
            <person name="Chapman J."/>
            <person name="Salamov A."/>
            <person name="Terry A."/>
            <person name="Shapiro H."/>
            <person name="Lindquist E."/>
            <person name="Kapitonov V.V."/>
            <person name="Jurka J."/>
            <person name="Genikhovich G."/>
            <person name="Grigoriev I.V."/>
            <person name="Lucas S.M."/>
            <person name="Steele R.E."/>
            <person name="Finnerty J.R."/>
            <person name="Technau U."/>
            <person name="Martindale M.Q."/>
            <person name="Rokhsar D.S."/>
        </authorList>
    </citation>
    <scope>NUCLEOTIDE SEQUENCE [LARGE SCALE GENOMIC DNA]</scope>
    <source>
        <strain evidence="3">CH2 X CH6</strain>
    </source>
</reference>
<evidence type="ECO:0000313" key="3">
    <source>
        <dbReference type="Proteomes" id="UP000001593"/>
    </source>
</evidence>
<keyword evidence="3" id="KW-1185">Reference proteome</keyword>
<dbReference type="PANTHER" id="PTHR24543:SF325">
    <property type="entry name" value="F5_8 TYPE C DOMAIN-CONTAINING PROTEIN"/>
    <property type="match status" value="1"/>
</dbReference>